<feature type="domain" description="PASTA" evidence="11">
    <location>
        <begin position="704"/>
        <end position="769"/>
    </location>
</feature>
<evidence type="ECO:0000256" key="10">
    <source>
        <dbReference type="SAM" id="Phobius"/>
    </source>
</evidence>
<keyword evidence="10" id="KW-0812">Transmembrane</keyword>
<dbReference type="PROSITE" id="PS51178">
    <property type="entry name" value="PASTA"/>
    <property type="match status" value="1"/>
</dbReference>
<dbReference type="CDD" id="cd06577">
    <property type="entry name" value="PASTA_pknB"/>
    <property type="match status" value="1"/>
</dbReference>
<accession>A0ABW1QWF4</accession>
<dbReference type="SUPFAM" id="SSF56601">
    <property type="entry name" value="beta-lactamase/transpeptidase-like"/>
    <property type="match status" value="1"/>
</dbReference>
<proteinExistence type="predicted"/>
<dbReference type="SMART" id="SM00740">
    <property type="entry name" value="PASTA"/>
    <property type="match status" value="1"/>
</dbReference>
<evidence type="ECO:0000256" key="3">
    <source>
        <dbReference type="ARBA" id="ARBA00022676"/>
    </source>
</evidence>
<keyword evidence="3" id="KW-0328">Glycosyltransferase</keyword>
<keyword evidence="10" id="KW-0472">Membrane</keyword>
<dbReference type="Pfam" id="PF00905">
    <property type="entry name" value="Transpeptidase"/>
    <property type="match status" value="1"/>
</dbReference>
<evidence type="ECO:0000256" key="5">
    <source>
        <dbReference type="ARBA" id="ARBA00022801"/>
    </source>
</evidence>
<dbReference type="EMBL" id="JBHSQI010000005">
    <property type="protein sequence ID" value="MFC6153866.1"/>
    <property type="molecule type" value="Genomic_DNA"/>
</dbReference>
<feature type="compositionally biased region" description="Low complexity" evidence="9">
    <location>
        <begin position="749"/>
        <end position="760"/>
    </location>
</feature>
<comment type="catalytic activity">
    <reaction evidence="8">
        <text>[GlcNAc-(1-&gt;4)-Mur2Ac(oyl-L-Ala-gamma-D-Glu-L-Lys-D-Ala-D-Ala)](n)-di-trans,octa-cis-undecaprenyl diphosphate + beta-D-GlcNAc-(1-&gt;4)-Mur2Ac(oyl-L-Ala-gamma-D-Glu-L-Lys-D-Ala-D-Ala)-di-trans,octa-cis-undecaprenyl diphosphate = [GlcNAc-(1-&gt;4)-Mur2Ac(oyl-L-Ala-gamma-D-Glu-L-Lys-D-Ala-D-Ala)](n+1)-di-trans,octa-cis-undecaprenyl diphosphate + di-trans,octa-cis-undecaprenyl diphosphate + H(+)</text>
        <dbReference type="Rhea" id="RHEA:23708"/>
        <dbReference type="Rhea" id="RHEA-COMP:9602"/>
        <dbReference type="Rhea" id="RHEA-COMP:9603"/>
        <dbReference type="ChEBI" id="CHEBI:15378"/>
        <dbReference type="ChEBI" id="CHEBI:58405"/>
        <dbReference type="ChEBI" id="CHEBI:60033"/>
        <dbReference type="ChEBI" id="CHEBI:78435"/>
        <dbReference type="EC" id="2.4.99.28"/>
    </reaction>
</comment>
<dbReference type="InterPro" id="IPR023346">
    <property type="entry name" value="Lysozyme-like_dom_sf"/>
</dbReference>
<evidence type="ECO:0000256" key="9">
    <source>
        <dbReference type="SAM" id="MobiDB-lite"/>
    </source>
</evidence>
<dbReference type="InterPro" id="IPR050396">
    <property type="entry name" value="Glycosyltr_51/Transpeptidase"/>
</dbReference>
<dbReference type="InterPro" id="IPR001460">
    <property type="entry name" value="PCN-bd_Tpept"/>
</dbReference>
<dbReference type="Gene3D" id="3.40.710.10">
    <property type="entry name" value="DD-peptidase/beta-lactamase superfamily"/>
    <property type="match status" value="1"/>
</dbReference>
<dbReference type="Gene3D" id="3.30.10.20">
    <property type="match status" value="1"/>
</dbReference>
<evidence type="ECO:0000256" key="8">
    <source>
        <dbReference type="ARBA" id="ARBA00049902"/>
    </source>
</evidence>
<keyword evidence="10" id="KW-1133">Transmembrane helix</keyword>
<keyword evidence="4" id="KW-0808">Transferase</keyword>
<dbReference type="RefSeq" id="WP_128221894.1">
    <property type="nucleotide sequence ID" value="NZ_CP034929.1"/>
</dbReference>
<dbReference type="InterPro" id="IPR012338">
    <property type="entry name" value="Beta-lactam/transpept-like"/>
</dbReference>
<dbReference type="SUPFAM" id="SSF53955">
    <property type="entry name" value="Lysozyme-like"/>
    <property type="match status" value="1"/>
</dbReference>
<dbReference type="Pfam" id="PF03793">
    <property type="entry name" value="PASTA"/>
    <property type="match status" value="1"/>
</dbReference>
<protein>
    <submittedName>
        <fullName evidence="12">Transglycosylase domain-containing protein</fullName>
    </submittedName>
</protein>
<evidence type="ECO:0000256" key="1">
    <source>
        <dbReference type="ARBA" id="ARBA00022645"/>
    </source>
</evidence>
<dbReference type="Pfam" id="PF00912">
    <property type="entry name" value="Transgly"/>
    <property type="match status" value="1"/>
</dbReference>
<evidence type="ECO:0000313" key="12">
    <source>
        <dbReference type="EMBL" id="MFC6153866.1"/>
    </source>
</evidence>
<sequence length="807" mass="86355">MATPQEQDVQGTTKQPGRGRRAATLVSAILATAVVLGVLAAGLAMPIIGAVGGTTKNVAETLEELPLDLDTKPLAQKTNVLDTDGNLIASFYDENRVSVSLDQIAKPMIQAIVSIEDYRFYEHGAIDLKGTLRALLTNQASAGNVQGGSSITQQMVKLTLVDMAETKEERDKATEDSYERKIRELRYAIAFEQNYSKDWILERYLNIAYFGDGAYGVQAAARHYFNKNASKLTIKEAATLAGLVKNPVGYDPTTYPDRALTRRNIVLNRMAELSVIPAAEAKRLKDKSLGLDVRAAANGCVNSPASFFCDYVYRYLLEDPALGKTPEERRDLMRSGGLTIHTTVDLDAQKAADKSVSSKVFPKDDAIGALAMVEPRTGNVRAIAQSRPMGDNVKKGETYLNYVVNEKYGDSAGFPGGSTFKLFVMATALTQGEVSMRQIIDAPKQKTFDQRSFPDCDGYYGGGAPWTVNNSTTSGPMDMYAATRNSVNTYYVQLEQKTGLCEPFKLARKMGVDLDNPTEGIGAERTPSFVLGAANASPLEMAEAYATFAGRGLHCDSRPVTSIEDSEGKTLKKYPSKCKQVLRGAVADAVNDVLRGVQEPGGFGYQNGIALNQPSAGKTGTSQSNKSVWFVGYTPNLAAAAMIGGANQAGTPIPLAGQTIGGSYWNTASGSGRAGPIWGDAMKAIQGKLKDEDFRRPSGSDVLGVQIRVPSVSGMTVAKAIRTLEKAGFDAREGSRVNSDVKEGLVAWSSPGSGAGLSSGDTVYVYPSTGYVPPKPEKKPAGDGSKKGSDGKKNDDAKKPKKKNDDD</sequence>
<dbReference type="InterPro" id="IPR001264">
    <property type="entry name" value="Glyco_trans_51"/>
</dbReference>
<evidence type="ECO:0000256" key="6">
    <source>
        <dbReference type="ARBA" id="ARBA00023268"/>
    </source>
</evidence>
<evidence type="ECO:0000256" key="2">
    <source>
        <dbReference type="ARBA" id="ARBA00022670"/>
    </source>
</evidence>
<keyword evidence="2" id="KW-0645">Protease</keyword>
<evidence type="ECO:0000256" key="7">
    <source>
        <dbReference type="ARBA" id="ARBA00034000"/>
    </source>
</evidence>
<dbReference type="PANTHER" id="PTHR32282">
    <property type="entry name" value="BINDING PROTEIN TRANSPEPTIDASE, PUTATIVE-RELATED"/>
    <property type="match status" value="1"/>
</dbReference>
<feature type="compositionally biased region" description="Basic and acidic residues" evidence="9">
    <location>
        <begin position="775"/>
        <end position="807"/>
    </location>
</feature>
<dbReference type="Proteomes" id="UP001596098">
    <property type="component" value="Unassembled WGS sequence"/>
</dbReference>
<reference evidence="13" key="1">
    <citation type="journal article" date="2019" name="Int. J. Syst. Evol. Microbiol.">
        <title>The Global Catalogue of Microorganisms (GCM) 10K type strain sequencing project: providing services to taxonomists for standard genome sequencing and annotation.</title>
        <authorList>
            <consortium name="The Broad Institute Genomics Platform"/>
            <consortium name="The Broad Institute Genome Sequencing Center for Infectious Disease"/>
            <person name="Wu L."/>
            <person name="Ma J."/>
        </authorList>
    </citation>
    <scope>NUCLEOTIDE SEQUENCE [LARGE SCALE GENOMIC DNA]</scope>
    <source>
        <strain evidence="13">DFY28</strain>
    </source>
</reference>
<feature type="region of interest" description="Disordered" evidence="9">
    <location>
        <begin position="749"/>
        <end position="807"/>
    </location>
</feature>
<evidence type="ECO:0000259" key="11">
    <source>
        <dbReference type="PROSITE" id="PS51178"/>
    </source>
</evidence>
<comment type="caution">
    <text evidence="12">The sequence shown here is derived from an EMBL/GenBank/DDBJ whole genome shotgun (WGS) entry which is preliminary data.</text>
</comment>
<keyword evidence="1" id="KW-0121">Carboxypeptidase</keyword>
<keyword evidence="6" id="KW-0511">Multifunctional enzyme</keyword>
<gene>
    <name evidence="12" type="ORF">ACFPWU_09375</name>
</gene>
<keyword evidence="13" id="KW-1185">Reference proteome</keyword>
<dbReference type="PANTHER" id="PTHR32282:SF33">
    <property type="entry name" value="PEPTIDOGLYCAN GLYCOSYLTRANSFERASE"/>
    <property type="match status" value="1"/>
</dbReference>
<evidence type="ECO:0000256" key="4">
    <source>
        <dbReference type="ARBA" id="ARBA00022679"/>
    </source>
</evidence>
<feature type="transmembrane region" description="Helical" evidence="10">
    <location>
        <begin position="22"/>
        <end position="48"/>
    </location>
</feature>
<evidence type="ECO:0000313" key="13">
    <source>
        <dbReference type="Proteomes" id="UP001596098"/>
    </source>
</evidence>
<dbReference type="InterPro" id="IPR036950">
    <property type="entry name" value="PBP_transglycosylase"/>
</dbReference>
<organism evidence="12 13">
    <name type="scientific">Nocardioides yefusunii</name>
    <dbReference type="NCBI Taxonomy" id="2500546"/>
    <lineage>
        <taxon>Bacteria</taxon>
        <taxon>Bacillati</taxon>
        <taxon>Actinomycetota</taxon>
        <taxon>Actinomycetes</taxon>
        <taxon>Propionibacteriales</taxon>
        <taxon>Nocardioidaceae</taxon>
        <taxon>Nocardioides</taxon>
    </lineage>
</organism>
<dbReference type="InterPro" id="IPR005543">
    <property type="entry name" value="PASTA_dom"/>
</dbReference>
<dbReference type="Gene3D" id="1.10.3810.10">
    <property type="entry name" value="Biosynthetic peptidoglycan transglycosylase-like"/>
    <property type="match status" value="1"/>
</dbReference>
<name>A0ABW1QWF4_9ACTN</name>
<keyword evidence="5" id="KW-0378">Hydrolase</keyword>
<comment type="catalytic activity">
    <reaction evidence="7">
        <text>Preferential cleavage: (Ac)2-L-Lys-D-Ala-|-D-Ala. Also transpeptidation of peptidyl-alanyl moieties that are N-acyl substituents of D-alanine.</text>
        <dbReference type="EC" id="3.4.16.4"/>
    </reaction>
</comment>